<dbReference type="AlphaFoldDB" id="X1EF93"/>
<feature type="non-terminal residue" evidence="2">
    <location>
        <position position="1"/>
    </location>
</feature>
<accession>X1EF93</accession>
<evidence type="ECO:0000313" key="2">
    <source>
        <dbReference type="EMBL" id="GAH18980.1"/>
    </source>
</evidence>
<organism evidence="2">
    <name type="scientific">marine sediment metagenome</name>
    <dbReference type="NCBI Taxonomy" id="412755"/>
    <lineage>
        <taxon>unclassified sequences</taxon>
        <taxon>metagenomes</taxon>
        <taxon>ecological metagenomes</taxon>
    </lineage>
</organism>
<evidence type="ECO:0000259" key="1">
    <source>
        <dbReference type="SMART" id="SM00418"/>
    </source>
</evidence>
<dbReference type="InterPro" id="IPR001845">
    <property type="entry name" value="HTH_ArsR_DNA-bd_dom"/>
</dbReference>
<sequence>QYMNELSNISKCSDNSKGIIIHLDNLDIKTVFEPDSLRNFLNEARDSFQIEGYHWMLIGDTGLRGFIGSHIDRLDDIITAEVKLKPLTLKKVQQLIDKRIRYYSLVRKKVSPPIDFEVIKYLYSLTDGRLRYIFGICTRLLSLISSEALIHTVDLDFAKPIIMRLAEERIAQRNISPLSLRILRMLVESGGSTTTELAKKLDKGQTSVSRCLRELLTKRLVKFKKVGKEHIYSPSLDAKVAYG</sequence>
<dbReference type="InterPro" id="IPR036388">
    <property type="entry name" value="WH-like_DNA-bd_sf"/>
</dbReference>
<dbReference type="SMART" id="SM00418">
    <property type="entry name" value="HTH_ARSR"/>
    <property type="match status" value="1"/>
</dbReference>
<comment type="caution">
    <text evidence="2">The sequence shown here is derived from an EMBL/GenBank/DDBJ whole genome shotgun (WGS) entry which is preliminary data.</text>
</comment>
<dbReference type="CDD" id="cd00090">
    <property type="entry name" value="HTH_ARSR"/>
    <property type="match status" value="1"/>
</dbReference>
<protein>
    <recommendedName>
        <fullName evidence="1">HTH arsR-type domain-containing protein</fullName>
    </recommendedName>
</protein>
<reference evidence="2" key="1">
    <citation type="journal article" date="2014" name="Front. Microbiol.">
        <title>High frequency of phylogenetically diverse reductive dehalogenase-homologous genes in deep subseafloor sedimentary metagenomes.</title>
        <authorList>
            <person name="Kawai M."/>
            <person name="Futagami T."/>
            <person name="Toyoda A."/>
            <person name="Takaki Y."/>
            <person name="Nishi S."/>
            <person name="Hori S."/>
            <person name="Arai W."/>
            <person name="Tsubouchi T."/>
            <person name="Morono Y."/>
            <person name="Uchiyama I."/>
            <person name="Ito T."/>
            <person name="Fujiyama A."/>
            <person name="Inagaki F."/>
            <person name="Takami H."/>
        </authorList>
    </citation>
    <scope>NUCLEOTIDE SEQUENCE</scope>
    <source>
        <strain evidence="2">Expedition CK06-06</strain>
    </source>
</reference>
<dbReference type="EMBL" id="BARU01002887">
    <property type="protein sequence ID" value="GAH18980.1"/>
    <property type="molecule type" value="Genomic_DNA"/>
</dbReference>
<name>X1EF93_9ZZZZ</name>
<dbReference type="Pfam" id="PF25212">
    <property type="entry name" value="HVO_A0114"/>
    <property type="match status" value="1"/>
</dbReference>
<dbReference type="InterPro" id="IPR011991">
    <property type="entry name" value="ArsR-like_HTH"/>
</dbReference>
<dbReference type="InterPro" id="IPR027417">
    <property type="entry name" value="P-loop_NTPase"/>
</dbReference>
<proteinExistence type="predicted"/>
<feature type="domain" description="HTH arsR-type" evidence="1">
    <location>
        <begin position="173"/>
        <end position="242"/>
    </location>
</feature>
<dbReference type="GO" id="GO:0003700">
    <property type="term" value="F:DNA-binding transcription factor activity"/>
    <property type="evidence" value="ECO:0007669"/>
    <property type="project" value="InterPro"/>
</dbReference>
<gene>
    <name evidence="2" type="ORF">S03H2_06547</name>
</gene>
<dbReference type="SUPFAM" id="SSF52540">
    <property type="entry name" value="P-loop containing nucleoside triphosphate hydrolases"/>
    <property type="match status" value="1"/>
</dbReference>
<dbReference type="InterPro" id="IPR036390">
    <property type="entry name" value="WH_DNA-bd_sf"/>
</dbReference>
<dbReference type="SUPFAM" id="SSF46785">
    <property type="entry name" value="Winged helix' DNA-binding domain"/>
    <property type="match status" value="1"/>
</dbReference>
<dbReference type="Gene3D" id="1.10.10.10">
    <property type="entry name" value="Winged helix-like DNA-binding domain superfamily/Winged helix DNA-binding domain"/>
    <property type="match status" value="1"/>
</dbReference>